<dbReference type="Proteomes" id="UP000261600">
    <property type="component" value="Unplaced"/>
</dbReference>
<feature type="compositionally biased region" description="Low complexity" evidence="12">
    <location>
        <begin position="628"/>
        <end position="643"/>
    </location>
</feature>
<evidence type="ECO:0000313" key="15">
    <source>
        <dbReference type="Proteomes" id="UP000261600"/>
    </source>
</evidence>
<dbReference type="FunFam" id="3.30.1370.10:FF:000012">
    <property type="entry name" value="Mex-3 RNA-binding family member D"/>
    <property type="match status" value="1"/>
</dbReference>
<dbReference type="STRING" id="43700.ENSMALP00000015554"/>
<dbReference type="InterPro" id="IPR001841">
    <property type="entry name" value="Znf_RING"/>
</dbReference>
<reference evidence="14" key="2">
    <citation type="submission" date="2025-09" db="UniProtKB">
        <authorList>
            <consortium name="Ensembl"/>
        </authorList>
    </citation>
    <scope>IDENTIFICATION</scope>
</reference>
<evidence type="ECO:0000256" key="8">
    <source>
        <dbReference type="ARBA" id="ARBA00022884"/>
    </source>
</evidence>
<dbReference type="SUPFAM" id="SSF54791">
    <property type="entry name" value="Eukaryotic type KH-domain (KH-domain type I)"/>
    <property type="match status" value="2"/>
</dbReference>
<feature type="region of interest" description="Disordered" evidence="12">
    <location>
        <begin position="425"/>
        <end position="461"/>
    </location>
</feature>
<evidence type="ECO:0000256" key="5">
    <source>
        <dbReference type="ARBA" id="ARBA00022737"/>
    </source>
</evidence>
<dbReference type="GO" id="GO:0008270">
    <property type="term" value="F:zinc ion binding"/>
    <property type="evidence" value="ECO:0007669"/>
    <property type="project" value="UniProtKB-KW"/>
</dbReference>
<dbReference type="GO" id="GO:0003723">
    <property type="term" value="F:RNA binding"/>
    <property type="evidence" value="ECO:0007669"/>
    <property type="project" value="UniProtKB-UniRule"/>
</dbReference>
<dbReference type="InterPro" id="IPR004087">
    <property type="entry name" value="KH_dom"/>
</dbReference>
<dbReference type="Pfam" id="PF13920">
    <property type="entry name" value="zf-C3HC4_3"/>
    <property type="match status" value="1"/>
</dbReference>
<dbReference type="InterPro" id="IPR047227">
    <property type="entry name" value="MEX3"/>
</dbReference>
<dbReference type="InterPro" id="IPR013083">
    <property type="entry name" value="Znf_RING/FYVE/PHD"/>
</dbReference>
<evidence type="ECO:0000256" key="10">
    <source>
        <dbReference type="PROSITE-ProRule" id="PRU00117"/>
    </source>
</evidence>
<accession>A0A3Q3J9V8</accession>
<dbReference type="FunFam" id="3.30.1370.10:FF:000013">
    <property type="entry name" value="Mex-3 RNA-binding family member B"/>
    <property type="match status" value="1"/>
</dbReference>
<dbReference type="Ensembl" id="ENSMALT00000015868.1">
    <property type="protein sequence ID" value="ENSMALP00000015554.1"/>
    <property type="gene ID" value="ENSMALG00000010929.1"/>
</dbReference>
<proteinExistence type="predicted"/>
<feature type="region of interest" description="Disordered" evidence="12">
    <location>
        <begin position="624"/>
        <end position="648"/>
    </location>
</feature>
<evidence type="ECO:0000256" key="7">
    <source>
        <dbReference type="ARBA" id="ARBA00022833"/>
    </source>
</evidence>
<protein>
    <recommendedName>
        <fullName evidence="13">RING-type domain-containing protein</fullName>
    </recommendedName>
</protein>
<dbReference type="SMART" id="SM00322">
    <property type="entry name" value="KH"/>
    <property type="match status" value="2"/>
</dbReference>
<dbReference type="InterPro" id="IPR047228">
    <property type="entry name" value="KH-I_MEX3_rpt1"/>
</dbReference>
<feature type="compositionally biased region" description="Low complexity" evidence="12">
    <location>
        <begin position="532"/>
        <end position="562"/>
    </location>
</feature>
<dbReference type="PANTHER" id="PTHR23285:SF5">
    <property type="entry name" value="RNA-BINDING PROTEIN MEX3B"/>
    <property type="match status" value="1"/>
</dbReference>
<evidence type="ECO:0000256" key="4">
    <source>
        <dbReference type="ARBA" id="ARBA00022723"/>
    </source>
</evidence>
<evidence type="ECO:0000256" key="9">
    <source>
        <dbReference type="ARBA" id="ARBA00023242"/>
    </source>
</evidence>
<sequence>MQITSQHCIVSAQELTSSAHLSVWFCKDSDRSSTGPEGSQPGRGPLSGRNIITFSAGFGVNTLFLFAVFSCSSTSRLSSDWDIPFLPGKQGVDALCALLCLSLSAALICTDQLFLKTKSLYFEVRCLSPPPPPSFLSSPITPSLPSLPLPIYPIPQRCRVAEMPSSLFADSSVQGDALDDQRALQIALDQLSLLGLDNDENPLYDNNQEPRKKRVNMTECVPVPSSEHVAEIVGRQGCKIKALRAKTNTYIKTPVRGEEPVFVVTGRREDVAMARREIISAAEHFSMIRASRNKNTSLNGSGAPVPGPPNLPGQTTIQVRVPYRVVGLVVGPKGATIKRIQQHTHTYIVTPSRDKEPVFEVTGMPENVDRAREEIEAHIAMRTGGLIELQDENDFHANGTDVGFDLHGHTTLWSKPSAGMTPTSVRKPFSNYRNNSSSSLGSASTDSYFGSSGSRMTDYSPPSPALSYTTTNNNNGNNNNNIDVNTNGNNFVYGSEVISPDCTDLNFDSSPGFDPSQAPPGLLWSHYDSRMTPSSTGGSTPTSTSAIFPTNTSTNTNVTVVSQRRVNGCTPQPRLSPPLHGHTGCPSEHPLARRVRSDPGGGPLSFPGYSSTISSLPGPHLPGVPCDSSASSSSSSSTSSSTSRKGSRDCSVCFESEVIAALVPCGHNLFCMECANRICERSEPKCPVCHTGVTQAIRIFS</sequence>
<dbReference type="AlphaFoldDB" id="A0A3Q3J9V8"/>
<evidence type="ECO:0000259" key="13">
    <source>
        <dbReference type="PROSITE" id="PS50089"/>
    </source>
</evidence>
<dbReference type="PANTHER" id="PTHR23285">
    <property type="entry name" value="RING FINGER AND KH DOMAIN CONTAINING PROTEIN 1"/>
    <property type="match status" value="1"/>
</dbReference>
<evidence type="ECO:0000256" key="11">
    <source>
        <dbReference type="PROSITE-ProRule" id="PRU00175"/>
    </source>
</evidence>
<comment type="subcellular location">
    <subcellularLocation>
        <location evidence="2">Cytoplasm</location>
    </subcellularLocation>
    <subcellularLocation>
        <location evidence="1">Nucleus</location>
    </subcellularLocation>
</comment>
<dbReference type="InterPro" id="IPR036612">
    <property type="entry name" value="KH_dom_type_1_sf"/>
</dbReference>
<dbReference type="FunFam" id="3.30.40.10:FF:000090">
    <property type="entry name" value="Mex-3 RNA-binding family member C"/>
    <property type="match status" value="1"/>
</dbReference>
<dbReference type="Pfam" id="PF00013">
    <property type="entry name" value="KH_1"/>
    <property type="match status" value="2"/>
</dbReference>
<keyword evidence="3" id="KW-0963">Cytoplasm</keyword>
<name>A0A3Q3J9V8_MONAL</name>
<feature type="region of interest" description="Disordered" evidence="12">
    <location>
        <begin position="510"/>
        <end position="612"/>
    </location>
</feature>
<feature type="domain" description="RING-type" evidence="13">
    <location>
        <begin position="650"/>
        <end position="690"/>
    </location>
</feature>
<dbReference type="Gene3D" id="3.30.1370.10">
    <property type="entry name" value="K Homology domain, type 1"/>
    <property type="match status" value="2"/>
</dbReference>
<dbReference type="SUPFAM" id="SSF57850">
    <property type="entry name" value="RING/U-box"/>
    <property type="match status" value="1"/>
</dbReference>
<keyword evidence="9" id="KW-0539">Nucleus</keyword>
<dbReference type="CDD" id="cd22423">
    <property type="entry name" value="KH-I_MEX3_rpt1"/>
    <property type="match status" value="1"/>
</dbReference>
<dbReference type="CDD" id="cd22424">
    <property type="entry name" value="KH-I_MEX3_rpt2"/>
    <property type="match status" value="1"/>
</dbReference>
<keyword evidence="4" id="KW-0479">Metal-binding</keyword>
<keyword evidence="5" id="KW-0677">Repeat</keyword>
<evidence type="ECO:0000256" key="2">
    <source>
        <dbReference type="ARBA" id="ARBA00004496"/>
    </source>
</evidence>
<evidence type="ECO:0000256" key="1">
    <source>
        <dbReference type="ARBA" id="ARBA00004123"/>
    </source>
</evidence>
<evidence type="ECO:0000256" key="12">
    <source>
        <dbReference type="SAM" id="MobiDB-lite"/>
    </source>
</evidence>
<feature type="compositionally biased region" description="Polar residues" evidence="12">
    <location>
        <begin position="448"/>
        <end position="457"/>
    </location>
</feature>
<dbReference type="PROSITE" id="PS50089">
    <property type="entry name" value="ZF_RING_2"/>
    <property type="match status" value="1"/>
</dbReference>
<dbReference type="PROSITE" id="PS50084">
    <property type="entry name" value="KH_TYPE_1"/>
    <property type="match status" value="2"/>
</dbReference>
<feature type="compositionally biased region" description="Low complexity" evidence="12">
    <location>
        <begin position="430"/>
        <end position="447"/>
    </location>
</feature>
<keyword evidence="6 11" id="KW-0863">Zinc-finger</keyword>
<dbReference type="Gene3D" id="3.30.40.10">
    <property type="entry name" value="Zinc/RING finger domain, C3HC4 (zinc finger)"/>
    <property type="match status" value="1"/>
</dbReference>
<evidence type="ECO:0000256" key="3">
    <source>
        <dbReference type="ARBA" id="ARBA00022490"/>
    </source>
</evidence>
<reference evidence="14" key="1">
    <citation type="submission" date="2025-08" db="UniProtKB">
        <authorList>
            <consortium name="Ensembl"/>
        </authorList>
    </citation>
    <scope>IDENTIFICATION</scope>
</reference>
<keyword evidence="15" id="KW-1185">Reference proteome</keyword>
<evidence type="ECO:0000313" key="14">
    <source>
        <dbReference type="Ensembl" id="ENSMALP00000015554.1"/>
    </source>
</evidence>
<dbReference type="GO" id="GO:0005737">
    <property type="term" value="C:cytoplasm"/>
    <property type="evidence" value="ECO:0007669"/>
    <property type="project" value="UniProtKB-SubCell"/>
</dbReference>
<dbReference type="SMART" id="SM00184">
    <property type="entry name" value="RING"/>
    <property type="match status" value="1"/>
</dbReference>
<organism evidence="14 15">
    <name type="scientific">Monopterus albus</name>
    <name type="common">Swamp eel</name>
    <dbReference type="NCBI Taxonomy" id="43700"/>
    <lineage>
        <taxon>Eukaryota</taxon>
        <taxon>Metazoa</taxon>
        <taxon>Chordata</taxon>
        <taxon>Craniata</taxon>
        <taxon>Vertebrata</taxon>
        <taxon>Euteleostomi</taxon>
        <taxon>Actinopterygii</taxon>
        <taxon>Neopterygii</taxon>
        <taxon>Teleostei</taxon>
        <taxon>Neoteleostei</taxon>
        <taxon>Acanthomorphata</taxon>
        <taxon>Anabantaria</taxon>
        <taxon>Synbranchiformes</taxon>
        <taxon>Synbranchidae</taxon>
        <taxon>Monopterus</taxon>
    </lineage>
</organism>
<evidence type="ECO:0000256" key="6">
    <source>
        <dbReference type="ARBA" id="ARBA00022771"/>
    </source>
</evidence>
<dbReference type="InterPro" id="IPR047226">
    <property type="entry name" value="KH-I_MEX3_rpt2"/>
</dbReference>
<dbReference type="InterPro" id="IPR004088">
    <property type="entry name" value="KH_dom_type_1"/>
</dbReference>
<keyword evidence="8 10" id="KW-0694">RNA-binding</keyword>
<keyword evidence="7" id="KW-0862">Zinc</keyword>
<dbReference type="GO" id="GO:0005634">
    <property type="term" value="C:nucleus"/>
    <property type="evidence" value="ECO:0007669"/>
    <property type="project" value="UniProtKB-SubCell"/>
</dbReference>